<dbReference type="OrthoDB" id="5955903at2759"/>
<organism evidence="1 2">
    <name type="scientific">Clytia hemisphaerica</name>
    <dbReference type="NCBI Taxonomy" id="252671"/>
    <lineage>
        <taxon>Eukaryota</taxon>
        <taxon>Metazoa</taxon>
        <taxon>Cnidaria</taxon>
        <taxon>Hydrozoa</taxon>
        <taxon>Hydroidolina</taxon>
        <taxon>Leptothecata</taxon>
        <taxon>Obeliida</taxon>
        <taxon>Clytiidae</taxon>
        <taxon>Clytia</taxon>
    </lineage>
</organism>
<sequence>MGGTVTKCWMSQPPYARYHSNSKVENEVDLENVLGSLLEMDPSLQDREEGVGKINSWIEEISSEIQMSGPQLEISRWKCIKYWEAQHVSDIYGNGKEAVKLTGSCVRFYFENSHKEDVLPRLVIEHCGKTLQIKSRRHSKSKSSKAVPIWMKNIRELKWNPFHGVVRRRNDHGASFISNNDTTEMLTTRITKGKGGGVKELVLILNSRKIRYLNKVQQSRYCRP</sequence>
<dbReference type="AlphaFoldDB" id="A0A7M6DQW0"/>
<evidence type="ECO:0000313" key="2">
    <source>
        <dbReference type="Proteomes" id="UP000594262"/>
    </source>
</evidence>
<keyword evidence="2" id="KW-1185">Reference proteome</keyword>
<dbReference type="EnsemblMetazoa" id="CLYHEMT023439.2">
    <property type="protein sequence ID" value="CLYHEMP023439.2"/>
    <property type="gene ID" value="CLYHEMG023439"/>
</dbReference>
<dbReference type="Proteomes" id="UP000594262">
    <property type="component" value="Unplaced"/>
</dbReference>
<accession>A0A7M6DQW0</accession>
<reference evidence="1" key="1">
    <citation type="submission" date="2021-01" db="UniProtKB">
        <authorList>
            <consortium name="EnsemblMetazoa"/>
        </authorList>
    </citation>
    <scope>IDENTIFICATION</scope>
</reference>
<proteinExistence type="predicted"/>
<name>A0A7M6DQW0_9CNID</name>
<protein>
    <submittedName>
        <fullName evidence="1">Uncharacterized protein</fullName>
    </submittedName>
</protein>
<evidence type="ECO:0000313" key="1">
    <source>
        <dbReference type="EnsemblMetazoa" id="CLYHEMP023439.2"/>
    </source>
</evidence>